<protein>
    <recommendedName>
        <fullName evidence="5">4-hydroxy-3-methylbut-2-enyl diphosphate reductase</fullName>
        <shortName evidence="5">HMBPP reductase</shortName>
        <ecNumber evidence="5">1.17.7.4</ecNumber>
    </recommendedName>
</protein>
<dbReference type="UniPathway" id="UPA00059">
    <property type="reaction ID" value="UER00105"/>
</dbReference>
<dbReference type="HAMAP" id="MF_00191">
    <property type="entry name" value="IspH"/>
    <property type="match status" value="1"/>
</dbReference>
<comment type="similarity">
    <text evidence="5">Belongs to the IspH family.</text>
</comment>
<keyword evidence="3 5" id="KW-0408">Iron</keyword>
<feature type="binding site" evidence="5">
    <location>
        <position position="265"/>
    </location>
    <ligand>
        <name>(2E)-4-hydroxy-3-methylbut-2-enyl diphosphate</name>
        <dbReference type="ChEBI" id="CHEBI:128753"/>
    </ligand>
</feature>
<feature type="binding site" evidence="5">
    <location>
        <position position="125"/>
    </location>
    <ligand>
        <name>isopentenyl diphosphate</name>
        <dbReference type="ChEBI" id="CHEBI:128769"/>
    </ligand>
</feature>
<keyword evidence="5" id="KW-0414">Isoprene biosynthesis</keyword>
<evidence type="ECO:0000256" key="1">
    <source>
        <dbReference type="ARBA" id="ARBA00022485"/>
    </source>
</evidence>
<evidence type="ECO:0000313" key="6">
    <source>
        <dbReference type="EMBL" id="TWT98515.1"/>
    </source>
</evidence>
<dbReference type="Gene3D" id="1.10.620.20">
    <property type="entry name" value="Ribonucleotide Reductase, subunit A"/>
    <property type="match status" value="1"/>
</dbReference>
<reference evidence="6 7" key="1">
    <citation type="submission" date="2019-02" db="EMBL/GenBank/DDBJ databases">
        <title>Deep-cultivation of Planctomycetes and their phenomic and genomic characterization uncovers novel biology.</title>
        <authorList>
            <person name="Wiegand S."/>
            <person name="Jogler M."/>
            <person name="Boedeker C."/>
            <person name="Pinto D."/>
            <person name="Vollmers J."/>
            <person name="Rivas-Marin E."/>
            <person name="Kohn T."/>
            <person name="Peeters S.H."/>
            <person name="Heuer A."/>
            <person name="Rast P."/>
            <person name="Oberbeckmann S."/>
            <person name="Bunk B."/>
            <person name="Jeske O."/>
            <person name="Meyerdierks A."/>
            <person name="Storesund J.E."/>
            <person name="Kallscheuer N."/>
            <person name="Luecker S."/>
            <person name="Lage O.M."/>
            <person name="Pohl T."/>
            <person name="Merkel B.J."/>
            <person name="Hornburger P."/>
            <person name="Mueller R.-W."/>
            <person name="Bruemmer F."/>
            <person name="Labrenz M."/>
            <person name="Spormann A.M."/>
            <person name="Op Den Camp H."/>
            <person name="Overmann J."/>
            <person name="Amann R."/>
            <person name="Jetten M.S.M."/>
            <person name="Mascher T."/>
            <person name="Medema M.H."/>
            <person name="Devos D.P."/>
            <person name="Kaster A.-K."/>
            <person name="Ovreas L."/>
            <person name="Rohde M."/>
            <person name="Galperin M.Y."/>
            <person name="Jogler C."/>
        </authorList>
    </citation>
    <scope>NUCLEOTIDE SEQUENCE [LARGE SCALE GENOMIC DNA]</scope>
    <source>
        <strain evidence="6 7">Pla52n</strain>
    </source>
</reference>
<evidence type="ECO:0000256" key="4">
    <source>
        <dbReference type="ARBA" id="ARBA00023014"/>
    </source>
</evidence>
<keyword evidence="4 5" id="KW-0411">Iron-sulfur</keyword>
<dbReference type="GO" id="GO:0051539">
    <property type="term" value="F:4 iron, 4 sulfur cluster binding"/>
    <property type="evidence" value="ECO:0007669"/>
    <property type="project" value="UniProtKB-UniRule"/>
</dbReference>
<keyword evidence="5 6" id="KW-0560">Oxidoreductase</keyword>
<feature type="binding site" evidence="5">
    <location>
        <position position="221"/>
    </location>
    <ligand>
        <name>isopentenyl diphosphate</name>
        <dbReference type="ChEBI" id="CHEBI:128769"/>
    </ligand>
</feature>
<gene>
    <name evidence="6" type="primary">ispH_2</name>
    <name evidence="5" type="synonym">ispH</name>
    <name evidence="6" type="ORF">Pla52n_50290</name>
</gene>
<comment type="caution">
    <text evidence="5">Lacks conserved residue(s) required for the propagation of feature annotation.</text>
</comment>
<feature type="binding site" evidence="5">
    <location>
        <position position="97"/>
    </location>
    <ligand>
        <name>[4Fe-4S] cluster</name>
        <dbReference type="ChEBI" id="CHEBI:49883"/>
    </ligand>
</feature>
<accession>A0A5C6AH61</accession>
<evidence type="ECO:0000256" key="2">
    <source>
        <dbReference type="ARBA" id="ARBA00022723"/>
    </source>
</evidence>
<feature type="binding site" evidence="5">
    <location>
        <position position="221"/>
    </location>
    <ligand>
        <name>dimethylallyl diphosphate</name>
        <dbReference type="ChEBI" id="CHEBI:57623"/>
    </ligand>
</feature>
<sequence length="525" mass="59641">MTTIIRATHLGFCFGVRDALKAAEQIERPEETAVYGELVHNAEVNQWLNSRRFETIAEAEREGLPARSQVMITAHGISQTRRDALIQAGKRLIDTTCPLVQRVHAAATKLAEQDHFVVVIGSRDHVEVQGITEDLPEGRWEVVSRVDEVSVYPAKKIGIVCQTTMPGEVAQACRDAIALSNPDACLRWINTICRPTKQRQSAIDALCAQTQLVIVVGGINSNNTRRLAQRCRTLGSVAYHVQSPRDIRGEWFDGVETVGLTAGTSTPDETIDAVQERIEQLTRSQHKVDDRRQWSNRQWSIYFRNNLADTPAVPWSRSPTLTPAESRAVIGSIKTFQLGESGEGKHLLACARSWIDTGGDPDYLDAAKLFLDEEHVHSDLLARFLRQENECLLHKQWSDGCFRFLRHLAGLRTSVSVLVTAEIMAQVYYLALFRATQSSTLRAICRRVMRDERSHVQFQQQQKNLLAQGWSSFRRRIVSLMERVLFEIACRIVWHDHRSVFESAKMNWNEFRNRSLRRWHAANRG</sequence>
<feature type="binding site" evidence="5">
    <location>
        <position position="75"/>
    </location>
    <ligand>
        <name>dimethylallyl diphosphate</name>
        <dbReference type="ChEBI" id="CHEBI:57623"/>
    </ligand>
</feature>
<comment type="catalytic activity">
    <reaction evidence="5">
        <text>isopentenyl diphosphate + 2 oxidized [2Fe-2S]-[ferredoxin] + H2O = (2E)-4-hydroxy-3-methylbut-2-enyl diphosphate + 2 reduced [2Fe-2S]-[ferredoxin] + 2 H(+)</text>
        <dbReference type="Rhea" id="RHEA:24488"/>
        <dbReference type="Rhea" id="RHEA-COMP:10000"/>
        <dbReference type="Rhea" id="RHEA-COMP:10001"/>
        <dbReference type="ChEBI" id="CHEBI:15377"/>
        <dbReference type="ChEBI" id="CHEBI:15378"/>
        <dbReference type="ChEBI" id="CHEBI:33737"/>
        <dbReference type="ChEBI" id="CHEBI:33738"/>
        <dbReference type="ChEBI" id="CHEBI:128753"/>
        <dbReference type="ChEBI" id="CHEBI:128769"/>
        <dbReference type="EC" id="1.17.7.4"/>
    </reaction>
</comment>
<comment type="caution">
    <text evidence="6">The sequence shown here is derived from an EMBL/GenBank/DDBJ whole genome shotgun (WGS) entry which is preliminary data.</text>
</comment>
<evidence type="ECO:0000313" key="7">
    <source>
        <dbReference type="Proteomes" id="UP000320176"/>
    </source>
</evidence>
<dbReference type="UniPathway" id="UPA00056">
    <property type="reaction ID" value="UER00097"/>
</dbReference>
<dbReference type="Gene3D" id="3.40.1010.20">
    <property type="entry name" value="4-hydroxy-3-methylbut-2-enyl diphosphate reductase, catalytic domain"/>
    <property type="match status" value="2"/>
</dbReference>
<feature type="binding site" evidence="5">
    <location>
        <position position="265"/>
    </location>
    <ligand>
        <name>dimethylallyl diphosphate</name>
        <dbReference type="ChEBI" id="CHEBI:57623"/>
    </ligand>
</feature>
<dbReference type="GO" id="GO:0051745">
    <property type="term" value="F:4-hydroxy-3-methylbut-2-enyl diphosphate reductase activity"/>
    <property type="evidence" value="ECO:0007669"/>
    <property type="project" value="UniProtKB-UniRule"/>
</dbReference>
<feature type="binding site" evidence="5">
    <location>
        <position position="40"/>
    </location>
    <ligand>
        <name>isopentenyl diphosphate</name>
        <dbReference type="ChEBI" id="CHEBI:128769"/>
    </ligand>
</feature>
<dbReference type="AlphaFoldDB" id="A0A5C6AH61"/>
<dbReference type="InterPro" id="IPR012348">
    <property type="entry name" value="RNR-like"/>
</dbReference>
<feature type="binding site" evidence="5">
    <location>
        <position position="75"/>
    </location>
    <ligand>
        <name>isopentenyl diphosphate</name>
        <dbReference type="ChEBI" id="CHEBI:128769"/>
    </ligand>
</feature>
<dbReference type="GO" id="GO:0050992">
    <property type="term" value="P:dimethylallyl diphosphate biosynthetic process"/>
    <property type="evidence" value="ECO:0007669"/>
    <property type="project" value="UniProtKB-UniRule"/>
</dbReference>
<proteinExistence type="inferred from homology"/>
<feature type="binding site" evidence="5">
    <location>
        <position position="223"/>
    </location>
    <ligand>
        <name>dimethylallyl diphosphate</name>
        <dbReference type="ChEBI" id="CHEBI:57623"/>
    </ligand>
</feature>
<name>A0A5C6AH61_9BACT</name>
<feature type="binding site" evidence="5">
    <location>
        <position position="163"/>
    </location>
    <ligand>
        <name>(2E)-4-hydroxy-3-methylbut-2-enyl diphosphate</name>
        <dbReference type="ChEBI" id="CHEBI:128753"/>
    </ligand>
</feature>
<dbReference type="Pfam" id="PF02401">
    <property type="entry name" value="LYTB"/>
    <property type="match status" value="1"/>
</dbReference>
<keyword evidence="7" id="KW-1185">Reference proteome</keyword>
<feature type="binding site" evidence="5">
    <location>
        <position position="75"/>
    </location>
    <ligand>
        <name>(2E)-4-hydroxy-3-methylbut-2-enyl diphosphate</name>
        <dbReference type="ChEBI" id="CHEBI:128753"/>
    </ligand>
</feature>
<comment type="catalytic activity">
    <reaction evidence="5">
        <text>dimethylallyl diphosphate + 2 oxidized [2Fe-2S]-[ferredoxin] + H2O = (2E)-4-hydroxy-3-methylbut-2-enyl diphosphate + 2 reduced [2Fe-2S]-[ferredoxin] + 2 H(+)</text>
        <dbReference type="Rhea" id="RHEA:24825"/>
        <dbReference type="Rhea" id="RHEA-COMP:10000"/>
        <dbReference type="Rhea" id="RHEA-COMP:10001"/>
        <dbReference type="ChEBI" id="CHEBI:15377"/>
        <dbReference type="ChEBI" id="CHEBI:15378"/>
        <dbReference type="ChEBI" id="CHEBI:33737"/>
        <dbReference type="ChEBI" id="CHEBI:33738"/>
        <dbReference type="ChEBI" id="CHEBI:57623"/>
        <dbReference type="ChEBI" id="CHEBI:128753"/>
        <dbReference type="EC" id="1.17.7.4"/>
    </reaction>
</comment>
<dbReference type="CDD" id="cd00657">
    <property type="entry name" value="Ferritin_like"/>
    <property type="match status" value="1"/>
</dbReference>
<dbReference type="GO" id="GO:0019288">
    <property type="term" value="P:isopentenyl diphosphate biosynthetic process, methylerythritol 4-phosphate pathway"/>
    <property type="evidence" value="ECO:0007669"/>
    <property type="project" value="UniProtKB-UniRule"/>
</dbReference>
<comment type="pathway">
    <text evidence="5">Isoprenoid biosynthesis; dimethylallyl diphosphate biosynthesis; dimethylallyl diphosphate from (2E)-4-hydroxy-3-methylbutenyl diphosphate: step 1/1.</text>
</comment>
<dbReference type="InterPro" id="IPR009078">
    <property type="entry name" value="Ferritin-like_SF"/>
</dbReference>
<dbReference type="OrthoDB" id="9804077at2"/>
<dbReference type="GO" id="GO:0046872">
    <property type="term" value="F:metal ion binding"/>
    <property type="evidence" value="ECO:0007669"/>
    <property type="project" value="UniProtKB-KW"/>
</dbReference>
<dbReference type="PANTHER" id="PTHR30426:SF0">
    <property type="entry name" value="4-HYDROXY-3-METHYLBUT-2-ENYL DIPHOSPHATE REDUCTASE"/>
    <property type="match status" value="1"/>
</dbReference>
<dbReference type="NCBIfam" id="TIGR00216">
    <property type="entry name" value="ispH_lytB"/>
    <property type="match status" value="1"/>
</dbReference>
<feature type="binding site" evidence="5">
    <location>
        <position position="13"/>
    </location>
    <ligand>
        <name>[4Fe-4S] cluster</name>
        <dbReference type="ChEBI" id="CHEBI:49883"/>
    </ligand>
</feature>
<feature type="binding site" evidence="5">
    <location>
        <position position="193"/>
    </location>
    <ligand>
        <name>[4Fe-4S] cluster</name>
        <dbReference type="ChEBI" id="CHEBI:49883"/>
    </ligand>
</feature>
<dbReference type="EC" id="1.17.7.4" evidence="5"/>
<organism evidence="6 7">
    <name type="scientific">Stieleria varia</name>
    <dbReference type="NCBI Taxonomy" id="2528005"/>
    <lineage>
        <taxon>Bacteria</taxon>
        <taxon>Pseudomonadati</taxon>
        <taxon>Planctomycetota</taxon>
        <taxon>Planctomycetia</taxon>
        <taxon>Pirellulales</taxon>
        <taxon>Pirellulaceae</taxon>
        <taxon>Stieleria</taxon>
    </lineage>
</organism>
<keyword evidence="2 5" id="KW-0479">Metal-binding</keyword>
<feature type="binding site" evidence="5">
    <location>
        <position position="125"/>
    </location>
    <ligand>
        <name>(2E)-4-hydroxy-3-methylbut-2-enyl diphosphate</name>
        <dbReference type="ChEBI" id="CHEBI:128753"/>
    </ligand>
</feature>
<feature type="binding site" evidence="5">
    <location>
        <position position="40"/>
    </location>
    <ligand>
        <name>(2E)-4-hydroxy-3-methylbut-2-enyl diphosphate</name>
        <dbReference type="ChEBI" id="CHEBI:128753"/>
    </ligand>
</feature>
<dbReference type="SUPFAM" id="SSF47240">
    <property type="entry name" value="Ferritin-like"/>
    <property type="match status" value="1"/>
</dbReference>
<dbReference type="CDD" id="cd13944">
    <property type="entry name" value="lytB_ispH"/>
    <property type="match status" value="1"/>
</dbReference>
<evidence type="ECO:0000256" key="3">
    <source>
        <dbReference type="ARBA" id="ARBA00023004"/>
    </source>
</evidence>
<keyword evidence="1 5" id="KW-0004">4Fe-4S</keyword>
<dbReference type="Proteomes" id="UP000320176">
    <property type="component" value="Unassembled WGS sequence"/>
</dbReference>
<comment type="cofactor">
    <cofactor evidence="5">
        <name>[4Fe-4S] cluster</name>
        <dbReference type="ChEBI" id="CHEBI:49883"/>
    </cofactor>
    <text evidence="5">Binds 1 [4Fe-4S] cluster per subunit.</text>
</comment>
<dbReference type="EMBL" id="SJPN01000006">
    <property type="protein sequence ID" value="TWT98515.1"/>
    <property type="molecule type" value="Genomic_DNA"/>
</dbReference>
<evidence type="ECO:0000256" key="5">
    <source>
        <dbReference type="HAMAP-Rule" id="MF_00191"/>
    </source>
</evidence>
<feature type="binding site" evidence="5">
    <location>
        <position position="125"/>
    </location>
    <ligand>
        <name>dimethylallyl diphosphate</name>
        <dbReference type="ChEBI" id="CHEBI:57623"/>
    </ligand>
</feature>
<feature type="binding site" evidence="5">
    <location>
        <position position="223"/>
    </location>
    <ligand>
        <name>isopentenyl diphosphate</name>
        <dbReference type="ChEBI" id="CHEBI:128769"/>
    </ligand>
</feature>
<dbReference type="Gene3D" id="3.40.50.11270">
    <property type="match status" value="1"/>
</dbReference>
<dbReference type="PANTHER" id="PTHR30426">
    <property type="entry name" value="4-HYDROXY-3-METHYLBUT-2-ENYL DIPHOSPHATE REDUCTASE"/>
    <property type="match status" value="1"/>
</dbReference>
<feature type="active site" description="Proton donor" evidence="5">
    <location>
        <position position="127"/>
    </location>
</feature>
<dbReference type="RefSeq" id="WP_146522080.1">
    <property type="nucleotide sequence ID" value="NZ_CP151726.1"/>
</dbReference>
<comment type="pathway">
    <text evidence="5">Isoprenoid biosynthesis; isopentenyl diphosphate biosynthesis via DXP pathway; isopentenyl diphosphate from 1-deoxy-D-xylulose 5-phosphate: step 6/6.</text>
</comment>
<feature type="binding site" evidence="5">
    <location>
        <position position="221"/>
    </location>
    <ligand>
        <name>(2E)-4-hydroxy-3-methylbut-2-enyl diphosphate</name>
        <dbReference type="ChEBI" id="CHEBI:128753"/>
    </ligand>
</feature>
<dbReference type="GO" id="GO:0016114">
    <property type="term" value="P:terpenoid biosynthetic process"/>
    <property type="evidence" value="ECO:0007669"/>
    <property type="project" value="UniProtKB-UniRule"/>
</dbReference>
<dbReference type="InterPro" id="IPR003451">
    <property type="entry name" value="LytB/IspH"/>
</dbReference>
<feature type="binding site" evidence="5">
    <location>
        <position position="40"/>
    </location>
    <ligand>
        <name>dimethylallyl diphosphate</name>
        <dbReference type="ChEBI" id="CHEBI:57623"/>
    </ligand>
</feature>
<comment type="function">
    <text evidence="5">Catalyzes the conversion of 1-hydroxy-2-methyl-2-(E)-butenyl 4-diphosphate (HMBPP) into a mixture of isopentenyl diphosphate (IPP) and dimethylallyl diphosphate (DMAPP). Acts in the terminal step of the DOXP/MEP pathway for isoprenoid precursor biosynthesis.</text>
</comment>
<feature type="binding site" evidence="5">
    <location>
        <position position="223"/>
    </location>
    <ligand>
        <name>(2E)-4-hydroxy-3-methylbut-2-enyl diphosphate</name>
        <dbReference type="ChEBI" id="CHEBI:128753"/>
    </ligand>
</feature>
<feature type="binding site" evidence="5">
    <location>
        <position position="265"/>
    </location>
    <ligand>
        <name>isopentenyl diphosphate</name>
        <dbReference type="ChEBI" id="CHEBI:128769"/>
    </ligand>
</feature>